<dbReference type="SMART" id="SM00276">
    <property type="entry name" value="GLECT"/>
    <property type="match status" value="1"/>
</dbReference>
<dbReference type="Gene3D" id="2.60.120.200">
    <property type="match status" value="1"/>
</dbReference>
<dbReference type="InterPro" id="IPR001079">
    <property type="entry name" value="Galectin_CRD"/>
</dbReference>
<evidence type="ECO:0000313" key="5">
    <source>
        <dbReference type="WBParaSite" id="Pan_g14386.t1"/>
    </source>
</evidence>
<evidence type="ECO:0000259" key="3">
    <source>
        <dbReference type="PROSITE" id="PS51304"/>
    </source>
</evidence>
<reference evidence="5" key="2">
    <citation type="submission" date="2020-10" db="UniProtKB">
        <authorList>
            <consortium name="WormBaseParasite"/>
        </authorList>
    </citation>
    <scope>IDENTIFICATION</scope>
</reference>
<dbReference type="Proteomes" id="UP000492821">
    <property type="component" value="Unassembled WGS sequence"/>
</dbReference>
<dbReference type="AlphaFoldDB" id="A0A7E4UZ91"/>
<dbReference type="Pfam" id="PF00337">
    <property type="entry name" value="Gal-bind_lectin"/>
    <property type="match status" value="1"/>
</dbReference>
<proteinExistence type="predicted"/>
<dbReference type="InterPro" id="IPR044156">
    <property type="entry name" value="Galectin-like"/>
</dbReference>
<dbReference type="PANTHER" id="PTHR11346">
    <property type="entry name" value="GALECTIN"/>
    <property type="match status" value="1"/>
</dbReference>
<reference evidence="4" key="1">
    <citation type="journal article" date="2013" name="Genetics">
        <title>The draft genome and transcriptome of Panagrellus redivivus are shaped by the harsh demands of a free-living lifestyle.</title>
        <authorList>
            <person name="Srinivasan J."/>
            <person name="Dillman A.R."/>
            <person name="Macchietto M.G."/>
            <person name="Heikkinen L."/>
            <person name="Lakso M."/>
            <person name="Fracchia K.M."/>
            <person name="Antoshechkin I."/>
            <person name="Mortazavi A."/>
            <person name="Wong G."/>
            <person name="Sternberg P.W."/>
        </authorList>
    </citation>
    <scope>NUCLEOTIDE SEQUENCE [LARGE SCALE GENOMIC DNA]</scope>
    <source>
        <strain evidence="4">MT8872</strain>
    </source>
</reference>
<dbReference type="GO" id="GO:0016936">
    <property type="term" value="F:galactoside binding"/>
    <property type="evidence" value="ECO:0007669"/>
    <property type="project" value="TreeGrafter"/>
</dbReference>
<evidence type="ECO:0000256" key="2">
    <source>
        <dbReference type="RuleBase" id="RU102079"/>
    </source>
</evidence>
<dbReference type="InterPro" id="IPR013320">
    <property type="entry name" value="ConA-like_dom_sf"/>
</dbReference>
<dbReference type="SMART" id="SM00908">
    <property type="entry name" value="Gal-bind_lectin"/>
    <property type="match status" value="1"/>
</dbReference>
<dbReference type="SUPFAM" id="SSF49899">
    <property type="entry name" value="Concanavalin A-like lectins/glucanases"/>
    <property type="match status" value="1"/>
</dbReference>
<dbReference type="CDD" id="cd00070">
    <property type="entry name" value="GLECT"/>
    <property type="match status" value="1"/>
</dbReference>
<accession>A0A7E4UZ91</accession>
<keyword evidence="1 2" id="KW-0430">Lectin</keyword>
<evidence type="ECO:0000313" key="4">
    <source>
        <dbReference type="Proteomes" id="UP000492821"/>
    </source>
</evidence>
<dbReference type="PANTHER" id="PTHR11346:SF174">
    <property type="entry name" value="GALAPTIN LEC-8-RELATED"/>
    <property type="match status" value="1"/>
</dbReference>
<protein>
    <recommendedName>
        <fullName evidence="2">Galectin</fullName>
    </recommendedName>
</protein>
<dbReference type="GO" id="GO:0030246">
    <property type="term" value="F:carbohydrate binding"/>
    <property type="evidence" value="ECO:0007669"/>
    <property type="project" value="UniProtKB-UniRule"/>
</dbReference>
<dbReference type="WBParaSite" id="Pan_g14386.t1">
    <property type="protein sequence ID" value="Pan_g14386.t1"/>
    <property type="gene ID" value="Pan_g14386"/>
</dbReference>
<keyword evidence="4" id="KW-1185">Reference proteome</keyword>
<organism evidence="4 5">
    <name type="scientific">Panagrellus redivivus</name>
    <name type="common">Microworm</name>
    <dbReference type="NCBI Taxonomy" id="6233"/>
    <lineage>
        <taxon>Eukaryota</taxon>
        <taxon>Metazoa</taxon>
        <taxon>Ecdysozoa</taxon>
        <taxon>Nematoda</taxon>
        <taxon>Chromadorea</taxon>
        <taxon>Rhabditida</taxon>
        <taxon>Tylenchina</taxon>
        <taxon>Panagrolaimomorpha</taxon>
        <taxon>Panagrolaimoidea</taxon>
        <taxon>Panagrolaimidae</taxon>
        <taxon>Panagrellus</taxon>
    </lineage>
</organism>
<feature type="domain" description="Galectin" evidence="3">
    <location>
        <begin position="12"/>
        <end position="146"/>
    </location>
</feature>
<name>A0A7E4UZ91_PANRE</name>
<dbReference type="PROSITE" id="PS51304">
    <property type="entry name" value="GALECTIN"/>
    <property type="match status" value="1"/>
</dbReference>
<evidence type="ECO:0000256" key="1">
    <source>
        <dbReference type="ARBA" id="ARBA00022734"/>
    </source>
</evidence>
<sequence>MILTIENDCVPFTAQIPTGICVGECFHIFGRVNLANLPDSEKTFAIELLSYPNVVFHIRFRFHDLDENYVAINACDFSGFDQSTEKRVNYILLSEHFHLEIHVKESFYTVLVNGDEIVTYNHVFPYQSIKAIGVYGAVNINTIELDDIRQHVTIEG</sequence>